<name>A0A433MV09_9BURK</name>
<dbReference type="RefSeq" id="WP_126025751.1">
    <property type="nucleotide sequence ID" value="NZ_RXFT01000023.1"/>
</dbReference>
<sequence>MSTGSLGLVVAACFALGAAWLAGKTFSTRATGTPMPQLAARQEAAAARERIDLRQPLRALATTPTTQGETLAQRGIGLDLAVPDAALTVVAIAGDLPRLVSHIADAAAATLPRGATLHVLARAEGHQAVVSLREADISTGTAPRLSQAFETGIGRPTSSLAHACQAIAARHGARIYTAPSPLGDGCLTLRFPLYGARAARAPKGLL</sequence>
<dbReference type="OrthoDB" id="8859414at2"/>
<evidence type="ECO:0000313" key="2">
    <source>
        <dbReference type="Proteomes" id="UP000281118"/>
    </source>
</evidence>
<gene>
    <name evidence="1" type="ORF">EJP67_32070</name>
</gene>
<reference evidence="1 2" key="1">
    <citation type="submission" date="2018-12" db="EMBL/GenBank/DDBJ databases">
        <title>The genome sequences of Variovorax guangxiensis DSM 27352.</title>
        <authorList>
            <person name="Gao J."/>
            <person name="Sun J."/>
        </authorList>
    </citation>
    <scope>NUCLEOTIDE SEQUENCE [LARGE SCALE GENOMIC DNA]</scope>
    <source>
        <strain evidence="1 2">DSM 27352</strain>
    </source>
</reference>
<protein>
    <recommendedName>
        <fullName evidence="3">ATP-binding protein</fullName>
    </recommendedName>
</protein>
<dbReference type="EMBL" id="RXFT01000023">
    <property type="protein sequence ID" value="RUR71693.1"/>
    <property type="molecule type" value="Genomic_DNA"/>
</dbReference>
<evidence type="ECO:0008006" key="3">
    <source>
        <dbReference type="Google" id="ProtNLM"/>
    </source>
</evidence>
<organism evidence="1 2">
    <name type="scientific">Variovorax guangxiensis</name>
    <dbReference type="NCBI Taxonomy" id="1775474"/>
    <lineage>
        <taxon>Bacteria</taxon>
        <taxon>Pseudomonadati</taxon>
        <taxon>Pseudomonadota</taxon>
        <taxon>Betaproteobacteria</taxon>
        <taxon>Burkholderiales</taxon>
        <taxon>Comamonadaceae</taxon>
        <taxon>Variovorax</taxon>
    </lineage>
</organism>
<dbReference type="Proteomes" id="UP000281118">
    <property type="component" value="Unassembled WGS sequence"/>
</dbReference>
<evidence type="ECO:0000313" key="1">
    <source>
        <dbReference type="EMBL" id="RUR71693.1"/>
    </source>
</evidence>
<comment type="caution">
    <text evidence="1">The sequence shown here is derived from an EMBL/GenBank/DDBJ whole genome shotgun (WGS) entry which is preliminary data.</text>
</comment>
<proteinExistence type="predicted"/>
<dbReference type="AlphaFoldDB" id="A0A433MV09"/>
<accession>A0A433MV09</accession>